<dbReference type="Gene3D" id="1.10.4030.10">
    <property type="entry name" value="Porin chaperone SurA, peptide-binding domain"/>
    <property type="match status" value="1"/>
</dbReference>
<sequence length="309" mass="34708">MKSTRDNVSDQQKRRLKTKPVLLMLGVLLLGNVLWLIAWLIPNDQTANTTEEVASVDGEAILKEQWMAQMESMYGKEVLLEMVNAQVMEVAAKKYDIKVSDQEIDLELALVRSTQDGSDTSFQSSDEEVIRQKIRSRLILEKVLAKDIVIEEDATKSYYDNNKNLYNIPTSYRTNVIYLKNAGEAKEVVNELNNGSSFEGLARERSVDASSASLGGDIGYVSEGTDSVDPAITSALPSLKPGKWSDVLTLKDGRFAVVQVDTVFKGQSFSYSDVEDHIHRELALDQLPQSVTQEAFWDEFDAEWFYSEK</sequence>
<evidence type="ECO:0000256" key="5">
    <source>
        <dbReference type="ARBA" id="ARBA00023235"/>
    </source>
</evidence>
<dbReference type="AlphaFoldDB" id="A0A2W7MDJ8"/>
<keyword evidence="3" id="KW-0732">Signal</keyword>
<evidence type="ECO:0000259" key="8">
    <source>
        <dbReference type="PROSITE" id="PS50198"/>
    </source>
</evidence>
<dbReference type="RefSeq" id="WP_111440774.1">
    <property type="nucleotide sequence ID" value="NZ_QKZI01000010.1"/>
</dbReference>
<proteinExistence type="predicted"/>
<keyword evidence="5 6" id="KW-0413">Isomerase</keyword>
<dbReference type="PANTHER" id="PTHR47245:SF1">
    <property type="entry name" value="FOLDASE PROTEIN PRSA"/>
    <property type="match status" value="1"/>
</dbReference>
<dbReference type="PANTHER" id="PTHR47245">
    <property type="entry name" value="PEPTIDYLPROLYL ISOMERASE"/>
    <property type="match status" value="1"/>
</dbReference>
<evidence type="ECO:0000256" key="4">
    <source>
        <dbReference type="ARBA" id="ARBA00023110"/>
    </source>
</evidence>
<dbReference type="Pfam" id="PF13145">
    <property type="entry name" value="Rotamase_2"/>
    <property type="match status" value="1"/>
</dbReference>
<dbReference type="SUPFAM" id="SSF109998">
    <property type="entry name" value="Triger factor/SurA peptide-binding domain-like"/>
    <property type="match status" value="1"/>
</dbReference>
<dbReference type="GO" id="GO:0003755">
    <property type="term" value="F:peptidyl-prolyl cis-trans isomerase activity"/>
    <property type="evidence" value="ECO:0007669"/>
    <property type="project" value="UniProtKB-KW"/>
</dbReference>
<keyword evidence="7" id="KW-0472">Membrane</keyword>
<dbReference type="Gene3D" id="3.10.50.40">
    <property type="match status" value="1"/>
</dbReference>
<name>A0A2W7MDJ8_9BACI</name>
<dbReference type="OrthoDB" id="2677468at2"/>
<evidence type="ECO:0000256" key="6">
    <source>
        <dbReference type="PROSITE-ProRule" id="PRU00278"/>
    </source>
</evidence>
<dbReference type="InterPro" id="IPR027304">
    <property type="entry name" value="Trigger_fact/SurA_dom_sf"/>
</dbReference>
<organism evidence="9 10">
    <name type="scientific">Psychrobacillus insolitus</name>
    <dbReference type="NCBI Taxonomy" id="1461"/>
    <lineage>
        <taxon>Bacteria</taxon>
        <taxon>Bacillati</taxon>
        <taxon>Bacillota</taxon>
        <taxon>Bacilli</taxon>
        <taxon>Bacillales</taxon>
        <taxon>Bacillaceae</taxon>
        <taxon>Psychrobacillus</taxon>
    </lineage>
</organism>
<feature type="transmembrane region" description="Helical" evidence="7">
    <location>
        <begin position="21"/>
        <end position="41"/>
    </location>
</feature>
<evidence type="ECO:0000256" key="3">
    <source>
        <dbReference type="ARBA" id="ARBA00022729"/>
    </source>
</evidence>
<reference evidence="9 10" key="1">
    <citation type="submission" date="2018-06" db="EMBL/GenBank/DDBJ databases">
        <title>Genomic Encyclopedia of Type Strains, Phase IV (KMG-IV): sequencing the most valuable type-strain genomes for metagenomic binning, comparative biology and taxonomic classification.</title>
        <authorList>
            <person name="Goeker M."/>
        </authorList>
    </citation>
    <scope>NUCLEOTIDE SEQUENCE [LARGE SCALE GENOMIC DNA]</scope>
    <source>
        <strain evidence="9 10">DSM 5</strain>
    </source>
</reference>
<accession>A0A2W7MDJ8</accession>
<dbReference type="PROSITE" id="PS50198">
    <property type="entry name" value="PPIC_PPIASE_2"/>
    <property type="match status" value="1"/>
</dbReference>
<keyword evidence="7" id="KW-1133">Transmembrane helix</keyword>
<dbReference type="EMBL" id="QKZI01000010">
    <property type="protein sequence ID" value="PZX02815.1"/>
    <property type="molecule type" value="Genomic_DNA"/>
</dbReference>
<dbReference type="InterPro" id="IPR050245">
    <property type="entry name" value="PrsA_foldase"/>
</dbReference>
<evidence type="ECO:0000313" key="10">
    <source>
        <dbReference type="Proteomes" id="UP000248646"/>
    </source>
</evidence>
<keyword evidence="4 6" id="KW-0697">Rotamase</keyword>
<comment type="caution">
    <text evidence="9">The sequence shown here is derived from an EMBL/GenBank/DDBJ whole genome shotgun (WGS) entry which is preliminary data.</text>
</comment>
<dbReference type="InterPro" id="IPR046357">
    <property type="entry name" value="PPIase_dom_sf"/>
</dbReference>
<dbReference type="Proteomes" id="UP000248646">
    <property type="component" value="Unassembled WGS sequence"/>
</dbReference>
<evidence type="ECO:0000256" key="7">
    <source>
        <dbReference type="SAM" id="Phobius"/>
    </source>
</evidence>
<dbReference type="InterPro" id="IPR023058">
    <property type="entry name" value="PPIase_PpiC_CS"/>
</dbReference>
<evidence type="ECO:0000256" key="1">
    <source>
        <dbReference type="ARBA" id="ARBA00000971"/>
    </source>
</evidence>
<gene>
    <name evidence="9" type="ORF">C7437_11012</name>
</gene>
<keyword evidence="7" id="KW-0812">Transmembrane</keyword>
<feature type="domain" description="PpiC" evidence="8">
    <location>
        <begin position="169"/>
        <end position="261"/>
    </location>
</feature>
<keyword evidence="10" id="KW-1185">Reference proteome</keyword>
<comment type="catalytic activity">
    <reaction evidence="1">
        <text>[protein]-peptidylproline (omega=180) = [protein]-peptidylproline (omega=0)</text>
        <dbReference type="Rhea" id="RHEA:16237"/>
        <dbReference type="Rhea" id="RHEA-COMP:10747"/>
        <dbReference type="Rhea" id="RHEA-COMP:10748"/>
        <dbReference type="ChEBI" id="CHEBI:83833"/>
        <dbReference type="ChEBI" id="CHEBI:83834"/>
        <dbReference type="EC" id="5.2.1.8"/>
    </reaction>
</comment>
<dbReference type="PROSITE" id="PS01096">
    <property type="entry name" value="PPIC_PPIASE_1"/>
    <property type="match status" value="1"/>
</dbReference>
<protein>
    <recommendedName>
        <fullName evidence="2">peptidylprolyl isomerase</fullName>
        <ecNumber evidence="2">5.2.1.8</ecNumber>
    </recommendedName>
</protein>
<evidence type="ECO:0000256" key="2">
    <source>
        <dbReference type="ARBA" id="ARBA00013194"/>
    </source>
</evidence>
<evidence type="ECO:0000313" key="9">
    <source>
        <dbReference type="EMBL" id="PZX02815.1"/>
    </source>
</evidence>
<dbReference type="InterPro" id="IPR000297">
    <property type="entry name" value="PPIase_PpiC"/>
</dbReference>
<dbReference type="EC" id="5.2.1.8" evidence="2"/>
<dbReference type="SUPFAM" id="SSF54534">
    <property type="entry name" value="FKBP-like"/>
    <property type="match status" value="1"/>
</dbReference>